<protein>
    <submittedName>
        <fullName evidence="1">Uncharacterized protein</fullName>
    </submittedName>
</protein>
<comment type="caution">
    <text evidence="1">The sequence shown here is derived from an EMBL/GenBank/DDBJ whole genome shotgun (WGS) entry which is preliminary data.</text>
</comment>
<organism evidence="1 2">
    <name type="scientific">Diversispora epigaea</name>
    <dbReference type="NCBI Taxonomy" id="1348612"/>
    <lineage>
        <taxon>Eukaryota</taxon>
        <taxon>Fungi</taxon>
        <taxon>Fungi incertae sedis</taxon>
        <taxon>Mucoromycota</taxon>
        <taxon>Glomeromycotina</taxon>
        <taxon>Glomeromycetes</taxon>
        <taxon>Diversisporales</taxon>
        <taxon>Diversisporaceae</taxon>
        <taxon>Diversispora</taxon>
    </lineage>
</organism>
<dbReference type="AlphaFoldDB" id="A0A397H0I8"/>
<gene>
    <name evidence="1" type="ORF">Glove_433g6</name>
</gene>
<reference evidence="1 2" key="1">
    <citation type="submission" date="2018-08" db="EMBL/GenBank/DDBJ databases">
        <title>Genome and evolution of the arbuscular mycorrhizal fungus Diversispora epigaea (formerly Glomus versiforme) and its bacterial endosymbionts.</title>
        <authorList>
            <person name="Sun X."/>
            <person name="Fei Z."/>
            <person name="Harrison M."/>
        </authorList>
    </citation>
    <scope>NUCLEOTIDE SEQUENCE [LARGE SCALE GENOMIC DNA]</scope>
    <source>
        <strain evidence="1 2">IT104</strain>
    </source>
</reference>
<name>A0A397H0I8_9GLOM</name>
<evidence type="ECO:0000313" key="2">
    <source>
        <dbReference type="Proteomes" id="UP000266861"/>
    </source>
</evidence>
<dbReference type="OrthoDB" id="2422443at2759"/>
<proteinExistence type="predicted"/>
<keyword evidence="2" id="KW-1185">Reference proteome</keyword>
<sequence>MNILKTYVELNWLIDIKQFAISQGYRTENQLNFFKKCGDYYKAWDSICNIYHHAMSLELLWPYVRNYSNPSVEGYLLWVKEQNDPIYQIKYEQHTYFKTSYYEHIEKKPLYKHNLYISTSLKKENQLNFFKKCGDYYKAWDSICNIYHHAMSLELLWPYVRNYSNPSVEGYLLWVKEQNDPIYQIKYEQIFYYLQAIINYRTVIRINRPSLKNAARKAFFPI</sequence>
<accession>A0A397H0I8</accession>
<dbReference type="EMBL" id="PQFF01000383">
    <property type="protein sequence ID" value="RHZ53880.1"/>
    <property type="molecule type" value="Genomic_DNA"/>
</dbReference>
<dbReference type="Proteomes" id="UP000266861">
    <property type="component" value="Unassembled WGS sequence"/>
</dbReference>
<evidence type="ECO:0000313" key="1">
    <source>
        <dbReference type="EMBL" id="RHZ53880.1"/>
    </source>
</evidence>